<dbReference type="InterPro" id="IPR045079">
    <property type="entry name" value="Oxoprolinase-like"/>
</dbReference>
<comment type="caution">
    <text evidence="2">The sequence shown here is derived from an EMBL/GenBank/DDBJ whole genome shotgun (WGS) entry which is preliminary data.</text>
</comment>
<dbReference type="Proteomes" id="UP001299970">
    <property type="component" value="Unassembled WGS sequence"/>
</dbReference>
<dbReference type="PANTHER" id="PTHR11365:SF23">
    <property type="entry name" value="HYPOTHETICAL 5-OXOPROLINASE (EUROFUNG)-RELATED"/>
    <property type="match status" value="1"/>
</dbReference>
<evidence type="ECO:0000259" key="1">
    <source>
        <dbReference type="Pfam" id="PF02538"/>
    </source>
</evidence>
<evidence type="ECO:0000313" key="3">
    <source>
        <dbReference type="Proteomes" id="UP001299970"/>
    </source>
</evidence>
<reference evidence="2 3" key="1">
    <citation type="submission" date="2022-03" db="EMBL/GenBank/DDBJ databases">
        <title>Pseudonocardia alaer sp. nov., a novel actinomycete isolated from reed forest soil.</title>
        <authorList>
            <person name="Wang L."/>
        </authorList>
    </citation>
    <scope>NUCLEOTIDE SEQUENCE [LARGE SCALE GENOMIC DNA]</scope>
    <source>
        <strain evidence="2 3">Y-16303</strain>
    </source>
</reference>
<name>A0ABS9TNS6_9PSEU</name>
<dbReference type="RefSeq" id="WP_241040996.1">
    <property type="nucleotide sequence ID" value="NZ_BAAAJF010000049.1"/>
</dbReference>
<organism evidence="2 3">
    <name type="scientific">Pseudonocardia alaniniphila</name>
    <dbReference type="NCBI Taxonomy" id="75291"/>
    <lineage>
        <taxon>Bacteria</taxon>
        <taxon>Bacillati</taxon>
        <taxon>Actinomycetota</taxon>
        <taxon>Actinomycetes</taxon>
        <taxon>Pseudonocardiales</taxon>
        <taxon>Pseudonocardiaceae</taxon>
        <taxon>Pseudonocardia</taxon>
    </lineage>
</organism>
<keyword evidence="3" id="KW-1185">Reference proteome</keyword>
<feature type="domain" description="Hydantoinase B/oxoprolinase" evidence="1">
    <location>
        <begin position="19"/>
        <end position="541"/>
    </location>
</feature>
<dbReference type="PANTHER" id="PTHR11365">
    <property type="entry name" value="5-OXOPROLINASE RELATED"/>
    <property type="match status" value="1"/>
</dbReference>
<protein>
    <submittedName>
        <fullName evidence="2">Hydantoinase B/oxoprolinase family protein</fullName>
    </submittedName>
</protein>
<dbReference type="Pfam" id="PF02538">
    <property type="entry name" value="Hydantoinase_B"/>
    <property type="match status" value="1"/>
</dbReference>
<dbReference type="EMBL" id="JAKXMK010000030">
    <property type="protein sequence ID" value="MCH6170187.1"/>
    <property type="molecule type" value="Genomic_DNA"/>
</dbReference>
<gene>
    <name evidence="2" type="ORF">MMF94_31180</name>
</gene>
<dbReference type="InterPro" id="IPR003692">
    <property type="entry name" value="Hydantoinase_B"/>
</dbReference>
<accession>A0ABS9TNS6</accession>
<proteinExistence type="predicted"/>
<sequence>MTVPTTMSTTTPTTATAPDPITLEVVRCALVAYSDEMASALRRTAYNPMIFEVQDYCVGLVDTAGELIAQNLGGLPIFLADLGVSVADGIARYGLDGFEPGDAIVMNYPYVAGQHLNNVVVYTPIFVDGKVVAFPAVRAHWVDIGGSRIGFGSTATTDIYAEGLQLRSIKVLKAGRWDDDVMQILKDNIRMPESSLGDLRAAIAACRLGERRIAELAQRYGLDTVMACIEEMRNQSERLSRDAVSRMADGEYFASSWMDNDGQKLDQPITLDIRVQVAGEELTIDFSGIAEQVQGPLNSGKSGGVAAARVAFKALTLPTHPVDEGSFRNLHVILPEGKLLNAKPPAALGQWSISLPTVVDTIIKALAPALPDQVPAGHKGDMSGFTFYGVDERSGSRFVCLNINGGGWGGRPVGDGPSACVSVCQGDVRNIPIEIQESRYPLVFTKQELRSDSGGAGQHRGGLGLEIEALPQQVVFTNIANERTTCPPWGLHGGQPGAVNDTVVVQPGAEPVHVKKHTGLRLEPGSSISFRTAGGGGWGVPFDRPVAEVIEDVLDGFVSREAAREQYGVVVSEAGEVDAAATETLRTAATLRKAADVARH</sequence>
<evidence type="ECO:0000313" key="2">
    <source>
        <dbReference type="EMBL" id="MCH6170187.1"/>
    </source>
</evidence>